<protein>
    <recommendedName>
        <fullName evidence="4">CsbD-like domain-containing protein</fullName>
    </recommendedName>
</protein>
<dbReference type="GeneID" id="28972901"/>
<evidence type="ECO:0008006" key="4">
    <source>
        <dbReference type="Google" id="ProtNLM"/>
    </source>
</evidence>
<accession>A0A0P9EEZ0</accession>
<dbReference type="EMBL" id="KQ474090">
    <property type="protein sequence ID" value="KPV71937.1"/>
    <property type="molecule type" value="Genomic_DNA"/>
</dbReference>
<keyword evidence="3" id="KW-1185">Reference proteome</keyword>
<dbReference type="OMA" id="AESAYGM"/>
<evidence type="ECO:0000313" key="2">
    <source>
        <dbReference type="EMBL" id="KPV71937.1"/>
    </source>
</evidence>
<dbReference type="PANTHER" id="PTHR40460">
    <property type="entry name" value="CHROMOSOME 1, WHOLE GENOME SHOTGUN SEQUENCE"/>
    <property type="match status" value="1"/>
</dbReference>
<proteinExistence type="predicted"/>
<dbReference type="Proteomes" id="UP000053890">
    <property type="component" value="Unassembled WGS sequence"/>
</dbReference>
<feature type="region of interest" description="Disordered" evidence="1">
    <location>
        <begin position="123"/>
        <end position="145"/>
    </location>
</feature>
<evidence type="ECO:0000313" key="3">
    <source>
        <dbReference type="Proteomes" id="UP000053890"/>
    </source>
</evidence>
<dbReference type="OrthoDB" id="9999611at2759"/>
<reference evidence="2 3" key="1">
    <citation type="journal article" date="2015" name="Front. Microbiol.">
        <title>Genome sequence of the plant growth promoting endophytic yeast Rhodotorula graminis WP1.</title>
        <authorList>
            <person name="Firrincieli A."/>
            <person name="Otillar R."/>
            <person name="Salamov A."/>
            <person name="Schmutz J."/>
            <person name="Khan Z."/>
            <person name="Redman R.S."/>
            <person name="Fleck N.D."/>
            <person name="Lindquist E."/>
            <person name="Grigoriev I.V."/>
            <person name="Doty S.L."/>
        </authorList>
    </citation>
    <scope>NUCLEOTIDE SEQUENCE [LARGE SCALE GENOMIC DNA]</scope>
    <source>
        <strain evidence="2 3">WP1</strain>
    </source>
</reference>
<sequence>MSEAQPSQITGQVKNAQGLLYQAVGAIPGTADSWTTQGAELAKEGQDEVHAAQEAQKSEAQAERVEGKVQSAWGALTGNQETLNEGNLKAEKAEWKGAVADGEIPVPSMDRVKGKVESAVGMATGDVDKQREGNVRAEAAEWTKG</sequence>
<name>A0A0P9EEZ0_RHOGW</name>
<gene>
    <name evidence="2" type="ORF">RHOBADRAFT_18849</name>
</gene>
<organism evidence="2 3">
    <name type="scientific">Rhodotorula graminis (strain WP1)</name>
    <dbReference type="NCBI Taxonomy" id="578459"/>
    <lineage>
        <taxon>Eukaryota</taxon>
        <taxon>Fungi</taxon>
        <taxon>Dikarya</taxon>
        <taxon>Basidiomycota</taxon>
        <taxon>Pucciniomycotina</taxon>
        <taxon>Microbotryomycetes</taxon>
        <taxon>Sporidiobolales</taxon>
        <taxon>Sporidiobolaceae</taxon>
        <taxon>Rhodotorula</taxon>
    </lineage>
</organism>
<feature type="compositionally biased region" description="Basic and acidic residues" evidence="1">
    <location>
        <begin position="41"/>
        <end position="63"/>
    </location>
</feature>
<feature type="compositionally biased region" description="Basic and acidic residues" evidence="1">
    <location>
        <begin position="126"/>
        <end position="145"/>
    </location>
</feature>
<dbReference type="STRING" id="578459.A0A0P9EEZ0"/>
<evidence type="ECO:0000256" key="1">
    <source>
        <dbReference type="SAM" id="MobiDB-lite"/>
    </source>
</evidence>
<dbReference type="AlphaFoldDB" id="A0A0P9EEZ0"/>
<dbReference type="RefSeq" id="XP_018267986.1">
    <property type="nucleotide sequence ID" value="XM_018412452.1"/>
</dbReference>
<feature type="region of interest" description="Disordered" evidence="1">
    <location>
        <begin position="38"/>
        <end position="63"/>
    </location>
</feature>
<dbReference type="PANTHER" id="PTHR40460:SF1">
    <property type="entry name" value="CSBD-LIKE DOMAIN-CONTAINING PROTEIN"/>
    <property type="match status" value="1"/>
</dbReference>